<dbReference type="PANTHER" id="PTHR10763:SF22">
    <property type="entry name" value="ORC1-TYPE DNA REPLICATION PROTEIN"/>
    <property type="match status" value="1"/>
</dbReference>
<dbReference type="SMART" id="SM00382">
    <property type="entry name" value="AAA"/>
    <property type="match status" value="1"/>
</dbReference>
<dbReference type="InterPro" id="IPR003593">
    <property type="entry name" value="AAA+_ATPase"/>
</dbReference>
<sequence>MITDARVLDPTFVPAETQHRDAELNTLSAALNPITRGEPAETALLFGPSGVGKTCIAKFAVDQLNDTVANFNHAYINCWQNYSRFQTLYRVLEGIGQSLDIHRESTPTDKLLDRLRDYDGPPYVIILDEVDQHEDTSVLYDLYRVREVSMVLIANREVELFTQLDDRVASRLTAAMRIHFDRYGVAELVSILEDRVRWGLREDAITTDQLERIADAAAGDARVAISTLRTAARNAVEQGRNQITDALIEEAEPKAMAEIQQKTVQKLTEHQRLVYDIINDYGEIEPGELYAEYRDQADNPRTERTIRNYLRKLCHYNLVQAEGEGRRRVYRIIS</sequence>
<dbReference type="InterPro" id="IPR050311">
    <property type="entry name" value="ORC1/CDC6"/>
</dbReference>
<dbReference type="InterPro" id="IPR036390">
    <property type="entry name" value="WH_DNA-bd_sf"/>
</dbReference>
<keyword evidence="1" id="KW-0235">DNA replication</keyword>
<gene>
    <name evidence="5" type="ORF">M0R89_10315</name>
</gene>
<dbReference type="SUPFAM" id="SSF46785">
    <property type="entry name" value="Winged helix' DNA-binding domain"/>
    <property type="match status" value="1"/>
</dbReference>
<dbReference type="RefSeq" id="WP_248649000.1">
    <property type="nucleotide sequence ID" value="NZ_CP096659.1"/>
</dbReference>
<evidence type="ECO:0000256" key="1">
    <source>
        <dbReference type="ARBA" id="ARBA00022705"/>
    </source>
</evidence>
<dbReference type="GO" id="GO:0005524">
    <property type="term" value="F:ATP binding"/>
    <property type="evidence" value="ECO:0007669"/>
    <property type="project" value="UniProtKB-KW"/>
</dbReference>
<keyword evidence="3" id="KW-0067">ATP-binding</keyword>
<dbReference type="GeneID" id="72185596"/>
<dbReference type="Gene3D" id="3.40.50.300">
    <property type="entry name" value="P-loop containing nucleotide triphosphate hydrolases"/>
    <property type="match status" value="1"/>
</dbReference>
<dbReference type="PANTHER" id="PTHR10763">
    <property type="entry name" value="CELL DIVISION CONTROL PROTEIN 6-RELATED"/>
    <property type="match status" value="1"/>
</dbReference>
<dbReference type="AlphaFoldDB" id="A0A8U0HQ01"/>
<evidence type="ECO:0000313" key="6">
    <source>
        <dbReference type="Proteomes" id="UP000830729"/>
    </source>
</evidence>
<name>A0A8U0HQ01_9EURY</name>
<dbReference type="SUPFAM" id="SSF52540">
    <property type="entry name" value="P-loop containing nucleoside triphosphate hydrolases"/>
    <property type="match status" value="1"/>
</dbReference>
<dbReference type="CDD" id="cd18139">
    <property type="entry name" value="HLD_clamp_RarA"/>
    <property type="match status" value="1"/>
</dbReference>
<evidence type="ECO:0000313" key="5">
    <source>
        <dbReference type="EMBL" id="UPV72941.1"/>
    </source>
</evidence>
<accession>A0A8U0HQ01</accession>
<keyword evidence="6" id="KW-1185">Reference proteome</keyword>
<organism evidence="5 6">
    <name type="scientific">Halorussus limi</name>
    <dbReference type="NCBI Taxonomy" id="2938695"/>
    <lineage>
        <taxon>Archaea</taxon>
        <taxon>Methanobacteriati</taxon>
        <taxon>Methanobacteriota</taxon>
        <taxon>Stenosarchaea group</taxon>
        <taxon>Halobacteria</taxon>
        <taxon>Halobacteriales</taxon>
        <taxon>Haladaptataceae</taxon>
        <taxon>Halorussus</taxon>
    </lineage>
</organism>
<dbReference type="Gene3D" id="1.10.8.60">
    <property type="match status" value="1"/>
</dbReference>
<dbReference type="InterPro" id="IPR027417">
    <property type="entry name" value="P-loop_NTPase"/>
</dbReference>
<evidence type="ECO:0000259" key="4">
    <source>
        <dbReference type="SMART" id="SM00382"/>
    </source>
</evidence>
<protein>
    <submittedName>
        <fullName evidence="5">Orc1/cdc6 family replication initiation protein</fullName>
    </submittedName>
</protein>
<feature type="domain" description="AAA+ ATPase" evidence="4">
    <location>
        <begin position="39"/>
        <end position="184"/>
    </location>
</feature>
<evidence type="ECO:0000256" key="2">
    <source>
        <dbReference type="ARBA" id="ARBA00022741"/>
    </source>
</evidence>
<dbReference type="Proteomes" id="UP000830729">
    <property type="component" value="Chromosome"/>
</dbReference>
<dbReference type="InterPro" id="IPR014277">
    <property type="entry name" value="Orc1/Cdc6_arc"/>
</dbReference>
<dbReference type="Pfam" id="PF22703">
    <property type="entry name" value="Cdc6_lid"/>
    <property type="match status" value="1"/>
</dbReference>
<proteinExistence type="predicted"/>
<dbReference type="NCBIfam" id="TIGR02928">
    <property type="entry name" value="orc1/cdc6 family replication initiation protein"/>
    <property type="match status" value="1"/>
</dbReference>
<evidence type="ECO:0000256" key="3">
    <source>
        <dbReference type="ARBA" id="ARBA00022840"/>
    </source>
</evidence>
<dbReference type="GO" id="GO:0006260">
    <property type="term" value="P:DNA replication"/>
    <property type="evidence" value="ECO:0007669"/>
    <property type="project" value="UniProtKB-KW"/>
</dbReference>
<dbReference type="KEGG" id="halx:M0R89_10315"/>
<dbReference type="EMBL" id="CP096659">
    <property type="protein sequence ID" value="UPV72941.1"/>
    <property type="molecule type" value="Genomic_DNA"/>
</dbReference>
<reference evidence="5 6" key="1">
    <citation type="submission" date="2022-04" db="EMBL/GenBank/DDBJ databases">
        <title>Diverse halophilic archaea isolated from saline environments.</title>
        <authorList>
            <person name="Cui H.-L."/>
        </authorList>
    </citation>
    <scope>NUCLEOTIDE SEQUENCE [LARGE SCALE GENOMIC DNA]</scope>
    <source>
        <strain evidence="5 6">XZYJT49</strain>
    </source>
</reference>
<keyword evidence="2" id="KW-0547">Nucleotide-binding</keyword>
<dbReference type="InterPro" id="IPR041664">
    <property type="entry name" value="AAA_16"/>
</dbReference>
<dbReference type="InterPro" id="IPR055237">
    <property type="entry name" value="Cdc6_lid"/>
</dbReference>
<dbReference type="Pfam" id="PF13191">
    <property type="entry name" value="AAA_16"/>
    <property type="match status" value="1"/>
</dbReference>